<feature type="compositionally biased region" description="Basic and acidic residues" evidence="1">
    <location>
        <begin position="402"/>
        <end position="415"/>
    </location>
</feature>
<keyword evidence="4" id="KW-1185">Reference proteome</keyword>
<feature type="transmembrane region" description="Helical" evidence="2">
    <location>
        <begin position="41"/>
        <end position="59"/>
    </location>
</feature>
<feature type="transmembrane region" description="Helical" evidence="2">
    <location>
        <begin position="173"/>
        <end position="193"/>
    </location>
</feature>
<dbReference type="RefSeq" id="WP_159543365.1">
    <property type="nucleotide sequence ID" value="NZ_CP047156.1"/>
</dbReference>
<evidence type="ECO:0000313" key="3">
    <source>
        <dbReference type="EMBL" id="QHB99622.1"/>
    </source>
</evidence>
<feature type="transmembrane region" description="Helical" evidence="2">
    <location>
        <begin position="276"/>
        <end position="307"/>
    </location>
</feature>
<protein>
    <submittedName>
        <fullName evidence="3">Uncharacterized protein</fullName>
    </submittedName>
</protein>
<feature type="transmembrane region" description="Helical" evidence="2">
    <location>
        <begin position="327"/>
        <end position="352"/>
    </location>
</feature>
<feature type="region of interest" description="Disordered" evidence="1">
    <location>
        <begin position="391"/>
        <end position="415"/>
    </location>
</feature>
<feature type="transmembrane region" description="Helical" evidence="2">
    <location>
        <begin position="79"/>
        <end position="99"/>
    </location>
</feature>
<proteinExistence type="predicted"/>
<feature type="transmembrane region" description="Helical" evidence="2">
    <location>
        <begin position="137"/>
        <end position="161"/>
    </location>
</feature>
<dbReference type="OrthoDB" id="4775313at2"/>
<name>A0A7L4YL67_9ACTN</name>
<sequence length="415" mass="44830">MKRAAAPTQRRVREDWLRFAGLPLVLPPSVRLRALLRRTAPVTWGLALVATAMALAAQVGSELEGVNVDTVALDDPRVLRSLVGLGLLVAAVPVAWAVTVVMRRAPRPVQIIIALAAIAALVAGPSLVGLGDWPPTWWVRALALLAVWLVTYAGIGTILGWIARRGLRSFNQIGVMATRVLPLLVVATMFFFYNAEIWQVAVNLSLGRSVLVSSSLLLIAVVLIAVGMRDQLAELRENADRSDRPRGPDVLLARTPFEPVSPDAAPPLRYGERVNLLLVPVFAQLLQVLAFTLLVTTFFVLFGMIAIPEQTAAQWIGGPTEELPGLLARLPGSFTLIKVALLLGAFAGLSFAASSASDALYREEFVHPIVDELETGLAARDAYVVAYRAPEDDSTVSPLDALDERPRESGDRLRD</sequence>
<feature type="transmembrane region" description="Helical" evidence="2">
    <location>
        <begin position="205"/>
        <end position="226"/>
    </location>
</feature>
<dbReference type="Proteomes" id="UP000463857">
    <property type="component" value="Chromosome"/>
</dbReference>
<keyword evidence="2" id="KW-0472">Membrane</keyword>
<dbReference type="EMBL" id="CP047156">
    <property type="protein sequence ID" value="QHB99622.1"/>
    <property type="molecule type" value="Genomic_DNA"/>
</dbReference>
<evidence type="ECO:0000256" key="2">
    <source>
        <dbReference type="SAM" id="Phobius"/>
    </source>
</evidence>
<keyword evidence="2" id="KW-0812">Transmembrane</keyword>
<evidence type="ECO:0000313" key="4">
    <source>
        <dbReference type="Proteomes" id="UP000463857"/>
    </source>
</evidence>
<dbReference type="AlphaFoldDB" id="A0A7L4YL67"/>
<dbReference type="InParanoid" id="A0A7L4YL67"/>
<accession>A0A7L4YL67</accession>
<dbReference type="KEGG" id="eke:EK0264_04525"/>
<feature type="transmembrane region" description="Helical" evidence="2">
    <location>
        <begin position="111"/>
        <end position="131"/>
    </location>
</feature>
<organism evidence="3 4">
    <name type="scientific">Epidermidibacterium keratini</name>
    <dbReference type="NCBI Taxonomy" id="1891644"/>
    <lineage>
        <taxon>Bacteria</taxon>
        <taxon>Bacillati</taxon>
        <taxon>Actinomycetota</taxon>
        <taxon>Actinomycetes</taxon>
        <taxon>Sporichthyales</taxon>
        <taxon>Sporichthyaceae</taxon>
        <taxon>Epidermidibacterium</taxon>
    </lineage>
</organism>
<gene>
    <name evidence="3" type="ORF">EK0264_04525</name>
</gene>
<evidence type="ECO:0000256" key="1">
    <source>
        <dbReference type="SAM" id="MobiDB-lite"/>
    </source>
</evidence>
<reference evidence="3 4" key="1">
    <citation type="journal article" date="2018" name="Int. J. Syst. Evol. Microbiol.">
        <title>Epidermidibacterium keratini gen. nov., sp. nov., a member of the family Sporichthyaceae, isolated from keratin epidermis.</title>
        <authorList>
            <person name="Lee D.G."/>
            <person name="Trujillo M.E."/>
            <person name="Kang S."/>
            <person name="Nam J.J."/>
            <person name="Kim Y.J."/>
        </authorList>
    </citation>
    <scope>NUCLEOTIDE SEQUENCE [LARGE SCALE GENOMIC DNA]</scope>
    <source>
        <strain evidence="3 4">EPI-7</strain>
    </source>
</reference>
<keyword evidence="2" id="KW-1133">Transmembrane helix</keyword>